<name>A0A564Z408_HYMDI</name>
<accession>A0A564Z408</accession>
<protein>
    <submittedName>
        <fullName evidence="2">Uncharacterized protein</fullName>
    </submittedName>
</protein>
<evidence type="ECO:0000313" key="3">
    <source>
        <dbReference type="Proteomes" id="UP000321570"/>
    </source>
</evidence>
<reference evidence="2 3" key="1">
    <citation type="submission" date="2019-07" db="EMBL/GenBank/DDBJ databases">
        <authorList>
            <person name="Jastrzebski P J."/>
            <person name="Paukszto L."/>
            <person name="Jastrzebski P J."/>
        </authorList>
    </citation>
    <scope>NUCLEOTIDE SEQUENCE [LARGE SCALE GENOMIC DNA]</scope>
    <source>
        <strain evidence="2 3">WMS-il1</strain>
    </source>
</reference>
<keyword evidence="3" id="KW-1185">Reference proteome</keyword>
<organism evidence="2 3">
    <name type="scientific">Hymenolepis diminuta</name>
    <name type="common">Rat tapeworm</name>
    <dbReference type="NCBI Taxonomy" id="6216"/>
    <lineage>
        <taxon>Eukaryota</taxon>
        <taxon>Metazoa</taxon>
        <taxon>Spiralia</taxon>
        <taxon>Lophotrochozoa</taxon>
        <taxon>Platyhelminthes</taxon>
        <taxon>Cestoda</taxon>
        <taxon>Eucestoda</taxon>
        <taxon>Cyclophyllidea</taxon>
        <taxon>Hymenolepididae</taxon>
        <taxon>Hymenolepis</taxon>
    </lineage>
</organism>
<gene>
    <name evidence="2" type="ORF">WMSIL1_LOCUS11785</name>
</gene>
<dbReference type="AlphaFoldDB" id="A0A564Z408"/>
<feature type="compositionally biased region" description="Basic and acidic residues" evidence="1">
    <location>
        <begin position="28"/>
        <end position="42"/>
    </location>
</feature>
<dbReference type="EMBL" id="CABIJS010000555">
    <property type="protein sequence ID" value="VUZ53524.1"/>
    <property type="molecule type" value="Genomic_DNA"/>
</dbReference>
<feature type="compositionally biased region" description="Basic and acidic residues" evidence="1">
    <location>
        <begin position="10"/>
        <end position="20"/>
    </location>
</feature>
<sequence length="140" mass="15441">MENSESQIESEEKPTEEEKINTCPIGTEKGEDTAAEGVKEDQPVGDDVKEEEEKKEDIPSETTKKEDEEEKDNEVPVTDIDKDIQFIHAADGVDVVMKGKDISVVAYSGGDLSTSERSSIFQEFIKVLNAMAKQNPSSSE</sequence>
<proteinExistence type="predicted"/>
<feature type="compositionally biased region" description="Basic and acidic residues" evidence="1">
    <location>
        <begin position="51"/>
        <end position="66"/>
    </location>
</feature>
<feature type="region of interest" description="Disordered" evidence="1">
    <location>
        <begin position="1"/>
        <end position="78"/>
    </location>
</feature>
<dbReference type="Proteomes" id="UP000321570">
    <property type="component" value="Unassembled WGS sequence"/>
</dbReference>
<evidence type="ECO:0000313" key="2">
    <source>
        <dbReference type="EMBL" id="VUZ53524.1"/>
    </source>
</evidence>
<evidence type="ECO:0000256" key="1">
    <source>
        <dbReference type="SAM" id="MobiDB-lite"/>
    </source>
</evidence>